<dbReference type="Gene3D" id="2.10.260.10">
    <property type="match status" value="1"/>
</dbReference>
<dbReference type="EMBL" id="AP012050">
    <property type="protein sequence ID" value="BAM48483.1"/>
    <property type="molecule type" value="Genomic_DNA"/>
</dbReference>
<proteinExistence type="predicted"/>
<evidence type="ECO:0000313" key="2">
    <source>
        <dbReference type="EMBL" id="BAM48483.1"/>
    </source>
</evidence>
<evidence type="ECO:0000313" key="3">
    <source>
        <dbReference type="Proteomes" id="UP000006294"/>
    </source>
</evidence>
<dbReference type="InterPro" id="IPR007159">
    <property type="entry name" value="SpoVT-AbrB_dom"/>
</dbReference>
<evidence type="ECO:0000259" key="1">
    <source>
        <dbReference type="Pfam" id="PF04014"/>
    </source>
</evidence>
<reference evidence="2 3" key="1">
    <citation type="submission" date="2011-01" db="EMBL/GenBank/DDBJ databases">
        <title>Whole genome sequence of Amphibacillus xylinus NBRC 15112.</title>
        <authorList>
            <person name="Nakazawa H."/>
            <person name="Katano Y."/>
            <person name="Nakamura S."/>
            <person name="Sasagawa M."/>
            <person name="Fukada J."/>
            <person name="Arai T."/>
            <person name="Sasakura N."/>
            <person name="Mochizuki D."/>
            <person name="Hosoyama A."/>
            <person name="Harada K."/>
            <person name="Horikawa H."/>
            <person name="Kato Y."/>
            <person name="Harada T."/>
            <person name="Sasaki K."/>
            <person name="Sekiguchi M."/>
            <person name="Hodoyama M."/>
            <person name="Nishiko R."/>
            <person name="Narita H."/>
            <person name="Hanamaki A."/>
            <person name="Hata C."/>
            <person name="Konno Y."/>
            <person name="Niimura Y."/>
            <person name="Yamazaki S."/>
            <person name="Fujita N."/>
        </authorList>
    </citation>
    <scope>NUCLEOTIDE SEQUENCE [LARGE SCALE GENOMIC DNA]</scope>
    <source>
        <strain evidence="3">ATCC 51415 / DSM 6626 / JCM 7361 / LMG 17667 / NBRC 15112 / Ep01</strain>
    </source>
</reference>
<dbReference type="KEGG" id="axl:AXY_23510"/>
<dbReference type="HOGENOM" id="CLU_3057848_0_0_9"/>
<name>K0J846_AMPXN</name>
<dbReference type="AlphaFoldDB" id="K0J846"/>
<dbReference type="OrthoDB" id="9811597at2"/>
<feature type="domain" description="SpoVT-AbrB" evidence="1">
    <location>
        <begin position="15"/>
        <end position="47"/>
    </location>
</feature>
<dbReference type="RefSeq" id="WP_015011062.1">
    <property type="nucleotide sequence ID" value="NC_018704.1"/>
</dbReference>
<protein>
    <recommendedName>
        <fullName evidence="1">SpoVT-AbrB domain-containing protein</fullName>
    </recommendedName>
</protein>
<accession>K0J846</accession>
<dbReference type="GO" id="GO:0003677">
    <property type="term" value="F:DNA binding"/>
    <property type="evidence" value="ECO:0007669"/>
    <property type="project" value="InterPro"/>
</dbReference>
<dbReference type="Pfam" id="PF04014">
    <property type="entry name" value="MazE_antitoxin"/>
    <property type="match status" value="1"/>
</dbReference>
<dbReference type="InterPro" id="IPR037914">
    <property type="entry name" value="SpoVT-AbrB_sf"/>
</dbReference>
<gene>
    <name evidence="2" type="ordered locus">AXY_23510</name>
</gene>
<dbReference type="NCBIfam" id="TIGR01439">
    <property type="entry name" value="lp_hng_hel_AbrB"/>
    <property type="match status" value="1"/>
</dbReference>
<organism evidence="2 3">
    <name type="scientific">Amphibacillus xylanus (strain ATCC 51415 / DSM 6626 / JCM 7361 / LMG 17667 / NBRC 15112 / Ep01)</name>
    <dbReference type="NCBI Taxonomy" id="698758"/>
    <lineage>
        <taxon>Bacteria</taxon>
        <taxon>Bacillati</taxon>
        <taxon>Bacillota</taxon>
        <taxon>Bacilli</taxon>
        <taxon>Bacillales</taxon>
        <taxon>Bacillaceae</taxon>
        <taxon>Amphibacillus</taxon>
    </lineage>
</organism>
<keyword evidence="3" id="KW-1185">Reference proteome</keyword>
<dbReference type="Proteomes" id="UP000006294">
    <property type="component" value="Chromosome"/>
</dbReference>
<sequence>MVESRKTNEKVVYSTLSSKKQITLPAMIREKLGAEPGDQVGFDYNVETKEVIL</sequence>
<dbReference type="SUPFAM" id="SSF89447">
    <property type="entry name" value="AbrB/MazE/MraZ-like"/>
    <property type="match status" value="1"/>
</dbReference>